<dbReference type="Proteomes" id="UP000828390">
    <property type="component" value="Unassembled WGS sequence"/>
</dbReference>
<accession>A0A9D4IBB3</accession>
<organism evidence="2 3">
    <name type="scientific">Dreissena polymorpha</name>
    <name type="common">Zebra mussel</name>
    <name type="synonym">Mytilus polymorpha</name>
    <dbReference type="NCBI Taxonomy" id="45954"/>
    <lineage>
        <taxon>Eukaryota</taxon>
        <taxon>Metazoa</taxon>
        <taxon>Spiralia</taxon>
        <taxon>Lophotrochozoa</taxon>
        <taxon>Mollusca</taxon>
        <taxon>Bivalvia</taxon>
        <taxon>Autobranchia</taxon>
        <taxon>Heteroconchia</taxon>
        <taxon>Euheterodonta</taxon>
        <taxon>Imparidentia</taxon>
        <taxon>Neoheterodontei</taxon>
        <taxon>Myida</taxon>
        <taxon>Dreissenoidea</taxon>
        <taxon>Dreissenidae</taxon>
        <taxon>Dreissena</taxon>
    </lineage>
</organism>
<dbReference type="EMBL" id="JAIWYP010000010">
    <property type="protein sequence ID" value="KAH3755064.1"/>
    <property type="molecule type" value="Genomic_DNA"/>
</dbReference>
<keyword evidence="3" id="KW-1185">Reference proteome</keyword>
<feature type="region of interest" description="Disordered" evidence="1">
    <location>
        <begin position="1"/>
        <end position="50"/>
    </location>
</feature>
<reference evidence="2" key="1">
    <citation type="journal article" date="2019" name="bioRxiv">
        <title>The Genome of the Zebra Mussel, Dreissena polymorpha: A Resource for Invasive Species Research.</title>
        <authorList>
            <person name="McCartney M.A."/>
            <person name="Auch B."/>
            <person name="Kono T."/>
            <person name="Mallez S."/>
            <person name="Zhang Y."/>
            <person name="Obille A."/>
            <person name="Becker A."/>
            <person name="Abrahante J.E."/>
            <person name="Garbe J."/>
            <person name="Badalamenti J.P."/>
            <person name="Herman A."/>
            <person name="Mangelson H."/>
            <person name="Liachko I."/>
            <person name="Sullivan S."/>
            <person name="Sone E.D."/>
            <person name="Koren S."/>
            <person name="Silverstein K.A.T."/>
            <person name="Beckman K.B."/>
            <person name="Gohl D.M."/>
        </authorList>
    </citation>
    <scope>NUCLEOTIDE SEQUENCE</scope>
    <source>
        <strain evidence="2">Duluth1</strain>
        <tissue evidence="2">Whole animal</tissue>
    </source>
</reference>
<name>A0A9D4IBB3_DREPO</name>
<feature type="compositionally biased region" description="Basic and acidic residues" evidence="1">
    <location>
        <begin position="29"/>
        <end position="39"/>
    </location>
</feature>
<reference evidence="2" key="2">
    <citation type="submission" date="2020-11" db="EMBL/GenBank/DDBJ databases">
        <authorList>
            <person name="McCartney M.A."/>
            <person name="Auch B."/>
            <person name="Kono T."/>
            <person name="Mallez S."/>
            <person name="Becker A."/>
            <person name="Gohl D.M."/>
            <person name="Silverstein K.A.T."/>
            <person name="Koren S."/>
            <person name="Bechman K.B."/>
            <person name="Herman A."/>
            <person name="Abrahante J.E."/>
            <person name="Garbe J."/>
        </authorList>
    </citation>
    <scope>NUCLEOTIDE SEQUENCE</scope>
    <source>
        <strain evidence="2">Duluth1</strain>
        <tissue evidence="2">Whole animal</tissue>
    </source>
</reference>
<evidence type="ECO:0000313" key="3">
    <source>
        <dbReference type="Proteomes" id="UP000828390"/>
    </source>
</evidence>
<comment type="caution">
    <text evidence="2">The sequence shown here is derived from an EMBL/GenBank/DDBJ whole genome shotgun (WGS) entry which is preliminary data.</text>
</comment>
<evidence type="ECO:0000256" key="1">
    <source>
        <dbReference type="SAM" id="MobiDB-lite"/>
    </source>
</evidence>
<gene>
    <name evidence="2" type="ORF">DPMN_189747</name>
</gene>
<dbReference type="AlphaFoldDB" id="A0A9D4IBB3"/>
<protein>
    <submittedName>
        <fullName evidence="2">Uncharacterized protein</fullName>
    </submittedName>
</protein>
<sequence>MLKTPEVIQVNQDTRDDPSHSSNPWRPKSTPDSRGDQVTRGDLSNPRHPR</sequence>
<proteinExistence type="predicted"/>
<evidence type="ECO:0000313" key="2">
    <source>
        <dbReference type="EMBL" id="KAH3755064.1"/>
    </source>
</evidence>